<keyword evidence="3 7" id="KW-0812">Transmembrane</keyword>
<dbReference type="OrthoDB" id="5215911at2759"/>
<feature type="transmembrane region" description="Helical" evidence="7">
    <location>
        <begin position="244"/>
        <end position="269"/>
    </location>
</feature>
<organism evidence="8 9">
    <name type="scientific">Trichoderma harzianum</name>
    <name type="common">Hypocrea lixii</name>
    <dbReference type="NCBI Taxonomy" id="5544"/>
    <lineage>
        <taxon>Eukaryota</taxon>
        <taxon>Fungi</taxon>
        <taxon>Dikarya</taxon>
        <taxon>Ascomycota</taxon>
        <taxon>Pezizomycotina</taxon>
        <taxon>Sordariomycetes</taxon>
        <taxon>Hypocreomycetidae</taxon>
        <taxon>Hypocreales</taxon>
        <taxon>Hypocreaceae</taxon>
        <taxon>Trichoderma</taxon>
    </lineage>
</organism>
<evidence type="ECO:0000256" key="5">
    <source>
        <dbReference type="ARBA" id="ARBA00023136"/>
    </source>
</evidence>
<protein>
    <submittedName>
        <fullName evidence="8">Major facilitator superfamily transporter</fullName>
    </submittedName>
</protein>
<evidence type="ECO:0000256" key="2">
    <source>
        <dbReference type="ARBA" id="ARBA00008335"/>
    </source>
</evidence>
<dbReference type="InterPro" id="IPR036259">
    <property type="entry name" value="MFS_trans_sf"/>
</dbReference>
<dbReference type="Proteomes" id="UP000034112">
    <property type="component" value="Unassembled WGS sequence"/>
</dbReference>
<keyword evidence="5 7" id="KW-0472">Membrane</keyword>
<evidence type="ECO:0000256" key="7">
    <source>
        <dbReference type="SAM" id="Phobius"/>
    </source>
</evidence>
<dbReference type="CDD" id="cd06174">
    <property type="entry name" value="MFS"/>
    <property type="match status" value="1"/>
</dbReference>
<accession>A0A0F9XCX6</accession>
<comment type="similarity">
    <text evidence="2">Belongs to the major facilitator superfamily.</text>
</comment>
<feature type="transmembrane region" description="Helical" evidence="7">
    <location>
        <begin position="401"/>
        <end position="422"/>
    </location>
</feature>
<evidence type="ECO:0000256" key="4">
    <source>
        <dbReference type="ARBA" id="ARBA00022989"/>
    </source>
</evidence>
<evidence type="ECO:0000256" key="1">
    <source>
        <dbReference type="ARBA" id="ARBA00004141"/>
    </source>
</evidence>
<dbReference type="OMA" id="VFQGLGW"/>
<name>A0A0F9XCX6_TRIHA</name>
<dbReference type="GO" id="GO:0022857">
    <property type="term" value="F:transmembrane transporter activity"/>
    <property type="evidence" value="ECO:0007669"/>
    <property type="project" value="InterPro"/>
</dbReference>
<dbReference type="EMBL" id="JOKZ01000150">
    <property type="protein sequence ID" value="KKP02430.1"/>
    <property type="molecule type" value="Genomic_DNA"/>
</dbReference>
<evidence type="ECO:0000313" key="8">
    <source>
        <dbReference type="EMBL" id="KKP02430.1"/>
    </source>
</evidence>
<evidence type="ECO:0000313" key="9">
    <source>
        <dbReference type="Proteomes" id="UP000034112"/>
    </source>
</evidence>
<feature type="transmembrane region" description="Helical" evidence="7">
    <location>
        <begin position="563"/>
        <end position="586"/>
    </location>
</feature>
<dbReference type="PANTHER" id="PTHR23502:SF68">
    <property type="entry name" value="MULTIDRUG TRANSPORTER, PUTATIVE (AFU_ORTHOLOGUE AFUA_3G01120)-RELATED"/>
    <property type="match status" value="1"/>
</dbReference>
<comment type="subcellular location">
    <subcellularLocation>
        <location evidence="1">Membrane</location>
        <topology evidence="1">Multi-pass membrane protein</topology>
    </subcellularLocation>
</comment>
<feature type="transmembrane region" description="Helical" evidence="7">
    <location>
        <begin position="367"/>
        <end position="389"/>
    </location>
</feature>
<reference evidence="9" key="1">
    <citation type="journal article" date="2015" name="Genome Announc.">
        <title>Draft whole-genome sequence of the biocontrol agent Trichoderma harzianum T6776.</title>
        <authorList>
            <person name="Baroncelli R."/>
            <person name="Piaggeschi G."/>
            <person name="Fiorini L."/>
            <person name="Bertolini E."/>
            <person name="Zapparata A."/>
            <person name="Pe M.E."/>
            <person name="Sarrocco S."/>
            <person name="Vannacci G."/>
        </authorList>
    </citation>
    <scope>NUCLEOTIDE SEQUENCE [LARGE SCALE GENOMIC DNA]</scope>
    <source>
        <strain evidence="9">T6776</strain>
    </source>
</reference>
<feature type="transmembrane region" description="Helical" evidence="7">
    <location>
        <begin position="151"/>
        <end position="171"/>
    </location>
</feature>
<sequence length="616" mass="66471">MDPTSIRIVSSSTRPPSVHSLRSALKTLDLPSMPPTVPLPPLPTSPSSCKSRTATFTIGSPRPTTGSTKKNSFTSLTFRPHKPIKYGTGKFSHVELVPQPSDDPQDPLNWPQWKKELNLASLLFMASLIGAMKTALVAVNDVVATRYQVSYTWVAALTAAPLMVSAIAGFVSSMVAKLVGKRPVYLVSSAFIFAGCIWNMTADSSYGSCMGARVMQGLGWGAFDTLLMETIQDTFYEHERNLRVSLYTILTVTMTWASPLLGGVISYRVGSFVTQYRILSALFAVAIPMLALMAPETAFNRSKAAIATTPVLSFTFPWEPQQTHIELSRDSAIDYVKEMKPWSFTGENILLNSIQSPRALAAPTTSLVFLVTALPHCMLWGFVASLSLLFSPSPFKLPPSIIGTLLTGPWLLAIVIIAGICYYRSANQSFTRCVSSLTIAGGALLALIGLISFGLNTGSFISQPTSSSNDTSTTFLSPEAAHELNLPLLSLQLGLLAAGASTLEATARPLLARSASFTASSMATAQRSVGDMHSWVIILRNLLAGAFVLTVPHVIPKVGGLKALVIGLGTVQVGITIFVLSLWHFYEKSVWRLDGKVMGLVNLRMPHPEESFFDTD</sequence>
<feature type="transmembrane region" description="Helical" evidence="7">
    <location>
        <begin position="119"/>
        <end position="139"/>
    </location>
</feature>
<feature type="transmembrane region" description="Helical" evidence="7">
    <location>
        <begin position="532"/>
        <end position="551"/>
    </location>
</feature>
<dbReference type="PANTHER" id="PTHR23502">
    <property type="entry name" value="MAJOR FACILITATOR SUPERFAMILY"/>
    <property type="match status" value="1"/>
</dbReference>
<feature type="transmembrane region" description="Helical" evidence="7">
    <location>
        <begin position="183"/>
        <end position="202"/>
    </location>
</feature>
<evidence type="ECO:0000256" key="3">
    <source>
        <dbReference type="ARBA" id="ARBA00022692"/>
    </source>
</evidence>
<feature type="transmembrane region" description="Helical" evidence="7">
    <location>
        <begin position="434"/>
        <end position="455"/>
    </location>
</feature>
<dbReference type="Pfam" id="PF07690">
    <property type="entry name" value="MFS_1"/>
    <property type="match status" value="1"/>
</dbReference>
<feature type="compositionally biased region" description="Pro residues" evidence="6">
    <location>
        <begin position="32"/>
        <end position="44"/>
    </location>
</feature>
<dbReference type="GO" id="GO:0016020">
    <property type="term" value="C:membrane"/>
    <property type="evidence" value="ECO:0007669"/>
    <property type="project" value="UniProtKB-SubCell"/>
</dbReference>
<feature type="region of interest" description="Disordered" evidence="6">
    <location>
        <begin position="29"/>
        <end position="50"/>
    </location>
</feature>
<dbReference type="AlphaFoldDB" id="A0A0F9XCX6"/>
<proteinExistence type="inferred from homology"/>
<evidence type="ECO:0000256" key="6">
    <source>
        <dbReference type="SAM" id="MobiDB-lite"/>
    </source>
</evidence>
<gene>
    <name evidence="8" type="ORF">THAR02_05441</name>
</gene>
<dbReference type="Gene3D" id="1.20.1250.20">
    <property type="entry name" value="MFS general substrate transporter like domains"/>
    <property type="match status" value="1"/>
</dbReference>
<keyword evidence="4 7" id="KW-1133">Transmembrane helix</keyword>
<dbReference type="InterPro" id="IPR011701">
    <property type="entry name" value="MFS"/>
</dbReference>
<dbReference type="SUPFAM" id="SSF103473">
    <property type="entry name" value="MFS general substrate transporter"/>
    <property type="match status" value="1"/>
</dbReference>
<comment type="caution">
    <text evidence="8">The sequence shown here is derived from an EMBL/GenBank/DDBJ whole genome shotgun (WGS) entry which is preliminary data.</text>
</comment>